<dbReference type="PANTHER" id="PTHR45288:SF1">
    <property type="entry name" value="THIOREDOXIN FAMILY PROTEIN"/>
    <property type="match status" value="1"/>
</dbReference>
<reference evidence="2 3" key="1">
    <citation type="submission" date="2016-10" db="EMBL/GenBank/DDBJ databases">
        <authorList>
            <person name="de Groot N.N."/>
        </authorList>
    </citation>
    <scope>NUCLEOTIDE SEQUENCE [LARGE SCALE GENOMIC DNA]</scope>
    <source>
        <strain evidence="2 3">DSM 19219</strain>
    </source>
</reference>
<dbReference type="PROSITE" id="PS51354">
    <property type="entry name" value="GLUTAREDOXIN_2"/>
    <property type="match status" value="1"/>
</dbReference>
<dbReference type="Pfam" id="PF13417">
    <property type="entry name" value="GST_N_3"/>
    <property type="match status" value="1"/>
</dbReference>
<dbReference type="AlphaFoldDB" id="A0A1H3E9L8"/>
<accession>A0A1H3E9L8</accession>
<dbReference type="Gene3D" id="3.40.30.10">
    <property type="entry name" value="Glutaredoxin"/>
    <property type="match status" value="1"/>
</dbReference>
<gene>
    <name evidence="2" type="ORF">SAMN05443545_10732</name>
</gene>
<evidence type="ECO:0000313" key="3">
    <source>
        <dbReference type="Proteomes" id="UP000198500"/>
    </source>
</evidence>
<proteinExistence type="predicted"/>
<dbReference type="SUPFAM" id="SSF52833">
    <property type="entry name" value="Thioredoxin-like"/>
    <property type="match status" value="1"/>
</dbReference>
<feature type="domain" description="GST N-terminal" evidence="1">
    <location>
        <begin position="44"/>
        <end position="125"/>
    </location>
</feature>
<name>A0A1H3E9L8_9GAMM</name>
<dbReference type="RefSeq" id="WP_092570690.1">
    <property type="nucleotide sequence ID" value="NZ_BMXH01000008.1"/>
</dbReference>
<sequence length="125" mass="14497">MSSRSQRIVGKILAPVIWVADTLGTSREVQRDDASQAEVERACRQLILYQFMSCPFCIKVRREMTRLDLPIEVRDARLDPEHRQALKAGGGRIQVPCLHITHDDGREEWLYESDDIIAYLRRRFG</sequence>
<dbReference type="OrthoDB" id="9793736at2"/>
<dbReference type="Proteomes" id="UP000198500">
    <property type="component" value="Unassembled WGS sequence"/>
</dbReference>
<keyword evidence="3" id="KW-1185">Reference proteome</keyword>
<dbReference type="STRING" id="574349.SAMN05443545_10732"/>
<evidence type="ECO:0000313" key="2">
    <source>
        <dbReference type="EMBL" id="SDX74614.1"/>
    </source>
</evidence>
<organism evidence="2 3">
    <name type="scientific">Aidingimonas halophila</name>
    <dbReference type="NCBI Taxonomy" id="574349"/>
    <lineage>
        <taxon>Bacteria</taxon>
        <taxon>Pseudomonadati</taxon>
        <taxon>Pseudomonadota</taxon>
        <taxon>Gammaproteobacteria</taxon>
        <taxon>Oceanospirillales</taxon>
        <taxon>Halomonadaceae</taxon>
        <taxon>Aidingimonas</taxon>
    </lineage>
</organism>
<dbReference type="PROSITE" id="PS50404">
    <property type="entry name" value="GST_NTER"/>
    <property type="match status" value="1"/>
</dbReference>
<dbReference type="PANTHER" id="PTHR45288">
    <property type="entry name" value="THIOREDOXIN FAMILY PROTEIN"/>
    <property type="match status" value="1"/>
</dbReference>
<evidence type="ECO:0000259" key="1">
    <source>
        <dbReference type="PROSITE" id="PS50404"/>
    </source>
</evidence>
<protein>
    <submittedName>
        <fullName evidence="2">Glutaredoxin</fullName>
    </submittedName>
</protein>
<dbReference type="InterPro" id="IPR036249">
    <property type="entry name" value="Thioredoxin-like_sf"/>
</dbReference>
<dbReference type="EMBL" id="FNNI01000007">
    <property type="protein sequence ID" value="SDX74614.1"/>
    <property type="molecule type" value="Genomic_DNA"/>
</dbReference>
<dbReference type="InterPro" id="IPR004045">
    <property type="entry name" value="Glutathione_S-Trfase_N"/>
</dbReference>